<comment type="pathway">
    <text evidence="1">Cell wall biogenesis; cell wall polysaccharide biosynthesis.</text>
</comment>
<dbReference type="RefSeq" id="WP_100346072.1">
    <property type="nucleotide sequence ID" value="NZ_PGFB01000007.1"/>
</dbReference>
<sequence>MTLPRGFVVRLNRHARVHDDGRSILGGAPTRMIYLTEAAAGMLVDRTVRVTSAGTAALADRLLELGMADPLVEELPPFAGAGEMRGEGAGGGAGQEALLSYVIPVRDRPLALDRLLASIRAAQPWSGGDIGTAGEDAHSAGAGHAEIIVVDDCSDDPQAIADVAWEHDARLVRLPANLGPGGARNAGLAVVATPFVAFADSDVVVDAQTVPILLKHFADPKVAMAAPRIVGLADVRQTNWIGRYEDARSSLDLGSDPATVRPRSPVSWASTAFAVARVDALREGEGFDAGMRVGEDVDLVWRLVDRGWRVRYEPAARAGHEHRVSFGDWISRKAIYGTAAQPLAERHPHDIAPAVLAPWSVGVVAALLAQRRWSVPVALAISLVTAGRIAWKLRRNRHPLRLGVWLTANGVGGALGQAMSLMLRHWWPIAAIAAVFSRRARRAVAVAAVADVALRYRQNEAKLDPVRFGVARRLDDLAYGAGVWFSAIRGRSIAALKPDLRRHR</sequence>
<evidence type="ECO:0000259" key="5">
    <source>
        <dbReference type="Pfam" id="PF00535"/>
    </source>
</evidence>
<dbReference type="PANTHER" id="PTHR43179:SF12">
    <property type="entry name" value="GALACTOFURANOSYLTRANSFERASE GLFT2"/>
    <property type="match status" value="1"/>
</dbReference>
<dbReference type="Gene3D" id="3.90.550.10">
    <property type="entry name" value="Spore Coat Polysaccharide Biosynthesis Protein SpsA, Chain A"/>
    <property type="match status" value="1"/>
</dbReference>
<feature type="domain" description="Glycosyltransferase 2-like" evidence="5">
    <location>
        <begin position="100"/>
        <end position="239"/>
    </location>
</feature>
<organism evidence="6 7">
    <name type="scientific">Compostimonas suwonensis</name>
    <dbReference type="NCBI Taxonomy" id="1048394"/>
    <lineage>
        <taxon>Bacteria</taxon>
        <taxon>Bacillati</taxon>
        <taxon>Actinomycetota</taxon>
        <taxon>Actinomycetes</taxon>
        <taxon>Micrococcales</taxon>
        <taxon>Microbacteriaceae</taxon>
        <taxon>Compostimonas</taxon>
    </lineage>
</organism>
<dbReference type="Pfam" id="PF00535">
    <property type="entry name" value="Glycos_transf_2"/>
    <property type="match status" value="1"/>
</dbReference>
<evidence type="ECO:0000256" key="2">
    <source>
        <dbReference type="ARBA" id="ARBA00006739"/>
    </source>
</evidence>
<dbReference type="InterPro" id="IPR001173">
    <property type="entry name" value="Glyco_trans_2-like"/>
</dbReference>
<evidence type="ECO:0000256" key="1">
    <source>
        <dbReference type="ARBA" id="ARBA00004776"/>
    </source>
</evidence>
<name>A0A2M9BB45_9MICO</name>
<dbReference type="OrthoDB" id="5243838at2"/>
<protein>
    <submittedName>
        <fullName evidence="6">Mycofactocin system glycosyltransferase</fullName>
    </submittedName>
</protein>
<evidence type="ECO:0000256" key="4">
    <source>
        <dbReference type="ARBA" id="ARBA00022679"/>
    </source>
</evidence>
<proteinExistence type="inferred from homology"/>
<dbReference type="EMBL" id="PGFB01000007">
    <property type="protein sequence ID" value="PJJ55172.1"/>
    <property type="molecule type" value="Genomic_DNA"/>
</dbReference>
<keyword evidence="7" id="KW-1185">Reference proteome</keyword>
<dbReference type="GO" id="GO:0016757">
    <property type="term" value="F:glycosyltransferase activity"/>
    <property type="evidence" value="ECO:0007669"/>
    <property type="project" value="UniProtKB-KW"/>
</dbReference>
<dbReference type="InterPro" id="IPR029044">
    <property type="entry name" value="Nucleotide-diphossugar_trans"/>
</dbReference>
<dbReference type="NCBIfam" id="TIGR03965">
    <property type="entry name" value="mycofact_glyco"/>
    <property type="match status" value="1"/>
</dbReference>
<dbReference type="SUPFAM" id="SSF53448">
    <property type="entry name" value="Nucleotide-diphospho-sugar transferases"/>
    <property type="match status" value="1"/>
</dbReference>
<evidence type="ECO:0000256" key="3">
    <source>
        <dbReference type="ARBA" id="ARBA00022676"/>
    </source>
</evidence>
<dbReference type="InterPro" id="IPR023981">
    <property type="entry name" value="MftF"/>
</dbReference>
<evidence type="ECO:0000313" key="7">
    <source>
        <dbReference type="Proteomes" id="UP000230161"/>
    </source>
</evidence>
<gene>
    <name evidence="6" type="ORF">CLV54_3308</name>
</gene>
<accession>A0A2M9BB45</accession>
<comment type="caution">
    <text evidence="6">The sequence shown here is derived from an EMBL/GenBank/DDBJ whole genome shotgun (WGS) entry which is preliminary data.</text>
</comment>
<reference evidence="6 7" key="1">
    <citation type="submission" date="2017-11" db="EMBL/GenBank/DDBJ databases">
        <title>Genomic Encyclopedia of Archaeal and Bacterial Type Strains, Phase II (KMG-II): From Individual Species to Whole Genera.</title>
        <authorList>
            <person name="Goeker M."/>
        </authorList>
    </citation>
    <scope>NUCLEOTIDE SEQUENCE [LARGE SCALE GENOMIC DNA]</scope>
    <source>
        <strain evidence="6 7">DSM 25625</strain>
    </source>
</reference>
<dbReference type="PANTHER" id="PTHR43179">
    <property type="entry name" value="RHAMNOSYLTRANSFERASE WBBL"/>
    <property type="match status" value="1"/>
</dbReference>
<dbReference type="AlphaFoldDB" id="A0A2M9BB45"/>
<comment type="similarity">
    <text evidence="2">Belongs to the glycosyltransferase 2 family.</text>
</comment>
<dbReference type="Proteomes" id="UP000230161">
    <property type="component" value="Unassembled WGS sequence"/>
</dbReference>
<keyword evidence="3" id="KW-0328">Glycosyltransferase</keyword>
<evidence type="ECO:0000313" key="6">
    <source>
        <dbReference type="EMBL" id="PJJ55172.1"/>
    </source>
</evidence>
<keyword evidence="4 6" id="KW-0808">Transferase</keyword>